<sequence>MQRPGHKINPVEPNPNEYITFIRALPSARDHAVRSLQAPLTPKDAEHILKAVAAQTKRIMRDRFMLVGTLEEAAHNRVFAGRNWNHGQSIELVLRRADGRFLPLKYVMSVMCHEMAHITLNAAIKRDVAELQAKGHYGDGFWSDGLRLSDRARLGAEGLKPDDFPEYICGVSAGDARKARRRGGRGPASSRAPGLVRGEASHRSGRQTDYNRKTARRTNVDMDEGGSRLDGLQAITKEDRAMRKEVVDRRVERLLERGLTQAQAKKRAAEEFDKANPWFKEGSSHGKRAKSKTAAELRAEAAERRLAALAGPSRSVKDEPDEIDELDDDQDTKPDIKPDIKPYILSDSDSDDDVVPIEDPHLSVEDRKEEMESEMTEAEKDLLRGGWDEFVELAPATSKRKSSPQEDVRASKKSAAPGGSSVPHSRSSASVASAKTSFDHASVIRQARLQAVRLATTTSSQTAHRLGGAGAGAPGTEGRADPGRPIKQEAMTTEWHCPLCTFINSVGSRRCEMCDALPDEQ</sequence>
<dbReference type="InterPro" id="IPR036443">
    <property type="entry name" value="Znf_RanBP2_sf"/>
</dbReference>
<evidence type="ECO:0000259" key="6">
    <source>
        <dbReference type="PROSITE" id="PS50199"/>
    </source>
</evidence>
<feature type="domain" description="RanBP2-type" evidence="6">
    <location>
        <begin position="488"/>
        <end position="520"/>
    </location>
</feature>
<dbReference type="RefSeq" id="XP_069210587.1">
    <property type="nucleotide sequence ID" value="XM_069353169.1"/>
</dbReference>
<dbReference type="Pfam" id="PF08325">
    <property type="entry name" value="WLM"/>
    <property type="match status" value="1"/>
</dbReference>
<evidence type="ECO:0008006" key="10">
    <source>
        <dbReference type="Google" id="ProtNLM"/>
    </source>
</evidence>
<dbReference type="InterPro" id="IPR053000">
    <property type="entry name" value="WSS1-like_metalloprotease"/>
</dbReference>
<dbReference type="PROSITE" id="PS51397">
    <property type="entry name" value="WLM"/>
    <property type="match status" value="1"/>
</dbReference>
<dbReference type="EMBL" id="JBBXJM010000003">
    <property type="protein sequence ID" value="KAL1410643.1"/>
    <property type="molecule type" value="Genomic_DNA"/>
</dbReference>
<dbReference type="PANTHER" id="PTHR46622:SF1">
    <property type="entry name" value="DNA-DEPENDENT METALLOPROTEASE WSS1"/>
    <property type="match status" value="1"/>
</dbReference>
<feature type="compositionally biased region" description="Basic and acidic residues" evidence="5">
    <location>
        <begin position="293"/>
        <end position="306"/>
    </location>
</feature>
<dbReference type="SUPFAM" id="SSF90209">
    <property type="entry name" value="Ran binding protein zinc finger-like"/>
    <property type="match status" value="1"/>
</dbReference>
<evidence type="ECO:0000259" key="7">
    <source>
        <dbReference type="PROSITE" id="PS51397"/>
    </source>
</evidence>
<comment type="caution">
    <text evidence="8">The sequence shown here is derived from an EMBL/GenBank/DDBJ whole genome shotgun (WGS) entry which is preliminary data.</text>
</comment>
<feature type="region of interest" description="Disordered" evidence="5">
    <location>
        <begin position="277"/>
        <end position="433"/>
    </location>
</feature>
<accession>A0ABR3Q8H5</accession>
<evidence type="ECO:0000256" key="1">
    <source>
        <dbReference type="ARBA" id="ARBA00022723"/>
    </source>
</evidence>
<feature type="compositionally biased region" description="Acidic residues" evidence="5">
    <location>
        <begin position="319"/>
        <end position="330"/>
    </location>
</feature>
<keyword evidence="3" id="KW-0862">Zinc</keyword>
<dbReference type="PROSITE" id="PS01358">
    <property type="entry name" value="ZF_RANBP2_1"/>
    <property type="match status" value="1"/>
</dbReference>
<name>A0ABR3Q8H5_9TREE</name>
<evidence type="ECO:0000313" key="9">
    <source>
        <dbReference type="Proteomes" id="UP001565368"/>
    </source>
</evidence>
<proteinExistence type="predicted"/>
<feature type="domain" description="WLM" evidence="7">
    <location>
        <begin position="10"/>
        <end position="194"/>
    </location>
</feature>
<dbReference type="SMART" id="SM00547">
    <property type="entry name" value="ZnF_RBZ"/>
    <property type="match status" value="1"/>
</dbReference>
<dbReference type="InterPro" id="IPR013536">
    <property type="entry name" value="WLM_dom"/>
</dbReference>
<keyword evidence="1" id="KW-0479">Metal-binding</keyword>
<feature type="compositionally biased region" description="Basic and acidic residues" evidence="5">
    <location>
        <begin position="377"/>
        <end position="387"/>
    </location>
</feature>
<organism evidence="8 9">
    <name type="scientific">Vanrija albida</name>
    <dbReference type="NCBI Taxonomy" id="181172"/>
    <lineage>
        <taxon>Eukaryota</taxon>
        <taxon>Fungi</taxon>
        <taxon>Dikarya</taxon>
        <taxon>Basidiomycota</taxon>
        <taxon>Agaricomycotina</taxon>
        <taxon>Tremellomycetes</taxon>
        <taxon>Trichosporonales</taxon>
        <taxon>Trichosporonaceae</taxon>
        <taxon>Vanrija</taxon>
    </lineage>
</organism>
<dbReference type="Gene3D" id="2.30.30.380">
    <property type="entry name" value="Zn-finger domain of Sec23/24"/>
    <property type="match status" value="1"/>
</dbReference>
<gene>
    <name evidence="8" type="ORF">Q8F55_004662</name>
</gene>
<keyword evidence="9" id="KW-1185">Reference proteome</keyword>
<protein>
    <recommendedName>
        <fullName evidence="10">WLM domain-containing protein</fullName>
    </recommendedName>
</protein>
<feature type="region of interest" description="Disordered" evidence="5">
    <location>
        <begin position="458"/>
        <end position="484"/>
    </location>
</feature>
<feature type="region of interest" description="Disordered" evidence="5">
    <location>
        <begin position="178"/>
        <end position="227"/>
    </location>
</feature>
<evidence type="ECO:0000313" key="8">
    <source>
        <dbReference type="EMBL" id="KAL1410643.1"/>
    </source>
</evidence>
<evidence type="ECO:0000256" key="4">
    <source>
        <dbReference type="PROSITE-ProRule" id="PRU00322"/>
    </source>
</evidence>
<dbReference type="PROSITE" id="PS50199">
    <property type="entry name" value="ZF_RANBP2_2"/>
    <property type="match status" value="1"/>
</dbReference>
<evidence type="ECO:0000256" key="2">
    <source>
        <dbReference type="ARBA" id="ARBA00022771"/>
    </source>
</evidence>
<dbReference type="InterPro" id="IPR001876">
    <property type="entry name" value="Znf_RanBP2"/>
</dbReference>
<evidence type="ECO:0000256" key="3">
    <source>
        <dbReference type="ARBA" id="ARBA00022833"/>
    </source>
</evidence>
<dbReference type="Proteomes" id="UP001565368">
    <property type="component" value="Unassembled WGS sequence"/>
</dbReference>
<reference evidence="8 9" key="1">
    <citation type="submission" date="2023-08" db="EMBL/GenBank/DDBJ databases">
        <title>Annotated Genome Sequence of Vanrija albida AlHP1.</title>
        <authorList>
            <person name="Herzog R."/>
        </authorList>
    </citation>
    <scope>NUCLEOTIDE SEQUENCE [LARGE SCALE GENOMIC DNA]</scope>
    <source>
        <strain evidence="8 9">AlHP1</strain>
    </source>
</reference>
<keyword evidence="2 4" id="KW-0863">Zinc-finger</keyword>
<feature type="compositionally biased region" description="Basic and acidic residues" evidence="5">
    <location>
        <begin position="358"/>
        <end position="370"/>
    </location>
</feature>
<dbReference type="PANTHER" id="PTHR46622">
    <property type="entry name" value="DNA-DEPENDENT METALLOPROTEASE WSS1"/>
    <property type="match status" value="1"/>
</dbReference>
<feature type="compositionally biased region" description="Basic and acidic residues" evidence="5">
    <location>
        <begin position="331"/>
        <end position="340"/>
    </location>
</feature>
<feature type="compositionally biased region" description="Low complexity" evidence="5">
    <location>
        <begin position="413"/>
        <end position="433"/>
    </location>
</feature>
<evidence type="ECO:0000256" key="5">
    <source>
        <dbReference type="SAM" id="MobiDB-lite"/>
    </source>
</evidence>
<dbReference type="GeneID" id="95985705"/>